<comment type="caution">
    <text evidence="3">The sequence shown here is derived from an EMBL/GenBank/DDBJ whole genome shotgun (WGS) entry which is preliminary data.</text>
</comment>
<dbReference type="Pfam" id="PF08613">
    <property type="entry name" value="Cyclin"/>
    <property type="match status" value="1"/>
</dbReference>
<comment type="similarity">
    <text evidence="1">Belongs to the CNPPD1 family.</text>
</comment>
<keyword evidence="4" id="KW-1185">Reference proteome</keyword>
<protein>
    <recommendedName>
        <fullName evidence="2">Protein CNPPD1</fullName>
    </recommendedName>
</protein>
<dbReference type="Gene3D" id="1.10.472.10">
    <property type="entry name" value="Cyclin-like"/>
    <property type="match status" value="1"/>
</dbReference>
<dbReference type="GO" id="GO:0005634">
    <property type="term" value="C:nucleus"/>
    <property type="evidence" value="ECO:0007669"/>
    <property type="project" value="TreeGrafter"/>
</dbReference>
<dbReference type="Proteomes" id="UP001187531">
    <property type="component" value="Unassembled WGS sequence"/>
</dbReference>
<evidence type="ECO:0000313" key="3">
    <source>
        <dbReference type="EMBL" id="KAK2708605.1"/>
    </source>
</evidence>
<dbReference type="InterPro" id="IPR036915">
    <property type="entry name" value="Cyclin-like_sf"/>
</dbReference>
<dbReference type="InterPro" id="IPR013922">
    <property type="entry name" value="Cyclin_PHO80-like"/>
</dbReference>
<evidence type="ECO:0000256" key="1">
    <source>
        <dbReference type="ARBA" id="ARBA00038508"/>
    </source>
</evidence>
<organism evidence="3 4">
    <name type="scientific">Artemia franciscana</name>
    <name type="common">Brine shrimp</name>
    <name type="synonym">Artemia sanfranciscana</name>
    <dbReference type="NCBI Taxonomy" id="6661"/>
    <lineage>
        <taxon>Eukaryota</taxon>
        <taxon>Metazoa</taxon>
        <taxon>Ecdysozoa</taxon>
        <taxon>Arthropoda</taxon>
        <taxon>Crustacea</taxon>
        <taxon>Branchiopoda</taxon>
        <taxon>Anostraca</taxon>
        <taxon>Artemiidae</taxon>
        <taxon>Artemia</taxon>
    </lineage>
</organism>
<gene>
    <name evidence="3" type="ORF">QYM36_014264</name>
</gene>
<reference evidence="3" key="1">
    <citation type="submission" date="2023-07" db="EMBL/GenBank/DDBJ databases">
        <title>Chromosome-level genome assembly of Artemia franciscana.</title>
        <authorList>
            <person name="Jo E."/>
        </authorList>
    </citation>
    <scope>NUCLEOTIDE SEQUENCE</scope>
    <source>
        <tissue evidence="3">Whole body</tissue>
    </source>
</reference>
<sequence length="357" mass="40105">MWLFNWALVRDSTSGIISEPPNHADFCKRISKTFYFGEKMKENKGSLPLTNFTVDVFRKLGTKQSIEKLTLDRAATISREACISPCSLILAILYLERLTLKNPEYLSKISSSRLFIISVMVASKFMNDEGVEDEVYNDEWAASSGLDVSEINELEREFLSAIDWSLFVDSNSFEHFQGKIERSISMRQSALHGFLTYTDVDVIANKALLRDCWNLLAENVLKVAAVSLTAYAASVFALVGSALLVGRLPLATNTSSPSIWQSSNWNLTSSFIPFTIPPTDIDSNEPLPFDSTLPDSFEMMGRSFQSLQMRKVLSGSFEFSDQLGFYLFKKSAIDPSLLRYKEIGDFETWNSLAAVKI</sequence>
<proteinExistence type="inferred from homology"/>
<dbReference type="SUPFAM" id="SSF47954">
    <property type="entry name" value="Cyclin-like"/>
    <property type="match status" value="1"/>
</dbReference>
<dbReference type="GO" id="GO:0019901">
    <property type="term" value="F:protein kinase binding"/>
    <property type="evidence" value="ECO:0007669"/>
    <property type="project" value="InterPro"/>
</dbReference>
<dbReference type="CDD" id="cd20557">
    <property type="entry name" value="CYCLIN_ScPCL1-like"/>
    <property type="match status" value="1"/>
</dbReference>
<dbReference type="GO" id="GO:0016538">
    <property type="term" value="F:cyclin-dependent protein serine/threonine kinase regulator activity"/>
    <property type="evidence" value="ECO:0007669"/>
    <property type="project" value="TreeGrafter"/>
</dbReference>
<dbReference type="PANTHER" id="PTHR15615">
    <property type="match status" value="1"/>
</dbReference>
<evidence type="ECO:0000256" key="2">
    <source>
        <dbReference type="ARBA" id="ARBA00040808"/>
    </source>
</evidence>
<dbReference type="PANTHER" id="PTHR15615:SF108">
    <property type="entry name" value="PROTEIN CNPPD1"/>
    <property type="match status" value="1"/>
</dbReference>
<evidence type="ECO:0000313" key="4">
    <source>
        <dbReference type="Proteomes" id="UP001187531"/>
    </source>
</evidence>
<dbReference type="GO" id="GO:0000307">
    <property type="term" value="C:cyclin-dependent protein kinase holoenzyme complex"/>
    <property type="evidence" value="ECO:0007669"/>
    <property type="project" value="TreeGrafter"/>
</dbReference>
<dbReference type="AlphaFoldDB" id="A0AA88HGB5"/>
<accession>A0AA88HGB5</accession>
<name>A0AA88HGB5_ARTSF</name>
<dbReference type="EMBL" id="JAVRJZ010000018">
    <property type="protein sequence ID" value="KAK2708605.1"/>
    <property type="molecule type" value="Genomic_DNA"/>
</dbReference>